<sequence>MEFDTKVALVVRDDLASWQKLNVTAFLATGIAATAPEAIGKPYADANGRQYAALLGQPIMIYGGDAAGLLRAFQQGQQRELTLAVYVKAMFSTGNDDDNRAAFHAEPADRPDVVGIALRGPRKMVDKAVKGLSLHP</sequence>
<dbReference type="Proteomes" id="UP000199706">
    <property type="component" value="Unassembled WGS sequence"/>
</dbReference>
<dbReference type="AlphaFoldDB" id="A0A1G8GYV2"/>
<protein>
    <recommendedName>
        <fullName evidence="3">DUF2000 family protein</fullName>
    </recommendedName>
</protein>
<organism evidence="1 2">
    <name type="scientific">Paraburkholderia phenazinium</name>
    <dbReference type="NCBI Taxonomy" id="60549"/>
    <lineage>
        <taxon>Bacteria</taxon>
        <taxon>Pseudomonadati</taxon>
        <taxon>Pseudomonadota</taxon>
        <taxon>Betaproteobacteria</taxon>
        <taxon>Burkholderiales</taxon>
        <taxon>Burkholderiaceae</taxon>
        <taxon>Paraburkholderia</taxon>
    </lineage>
</organism>
<dbReference type="EMBL" id="FNCJ01000015">
    <property type="protein sequence ID" value="SDH99420.1"/>
    <property type="molecule type" value="Genomic_DNA"/>
</dbReference>
<gene>
    <name evidence="1" type="ORF">SAMN05216466_115203</name>
</gene>
<evidence type="ECO:0008006" key="3">
    <source>
        <dbReference type="Google" id="ProtNLM"/>
    </source>
</evidence>
<dbReference type="InterPro" id="IPR018988">
    <property type="entry name" value="DUF2000"/>
</dbReference>
<dbReference type="OrthoDB" id="1684239at2"/>
<dbReference type="SUPFAM" id="SSF102462">
    <property type="entry name" value="Peptidyl-tRNA hydrolase II"/>
    <property type="match status" value="1"/>
</dbReference>
<dbReference type="Gene3D" id="3.40.1490.10">
    <property type="entry name" value="Bit1"/>
    <property type="match status" value="1"/>
</dbReference>
<proteinExistence type="predicted"/>
<dbReference type="Pfam" id="PF09391">
    <property type="entry name" value="DUF2000"/>
    <property type="match status" value="1"/>
</dbReference>
<name>A0A1G8GYV2_9BURK</name>
<evidence type="ECO:0000313" key="1">
    <source>
        <dbReference type="EMBL" id="SDH99420.1"/>
    </source>
</evidence>
<reference evidence="1 2" key="1">
    <citation type="submission" date="2016-10" db="EMBL/GenBank/DDBJ databases">
        <authorList>
            <person name="de Groot N.N."/>
        </authorList>
    </citation>
    <scope>NUCLEOTIDE SEQUENCE [LARGE SCALE GENOMIC DNA]</scope>
    <source>
        <strain evidence="1 2">LMG 2247</strain>
    </source>
</reference>
<dbReference type="RefSeq" id="WP_090689559.1">
    <property type="nucleotide sequence ID" value="NZ_CADERL010000024.1"/>
</dbReference>
<evidence type="ECO:0000313" key="2">
    <source>
        <dbReference type="Proteomes" id="UP000199706"/>
    </source>
</evidence>
<dbReference type="InterPro" id="IPR023476">
    <property type="entry name" value="Pep_tRNA_hydro_II_dom_sf"/>
</dbReference>
<accession>A0A1G8GYV2</accession>